<keyword evidence="5 7" id="KW-0862">Zinc</keyword>
<dbReference type="AlphaFoldDB" id="A0A1F7RC69"/>
<dbReference type="FunFam" id="3.20.20.150:FF:000001">
    <property type="entry name" value="Probable endonuclease 4"/>
    <property type="match status" value="1"/>
</dbReference>
<feature type="binding site" evidence="7">
    <location>
        <position position="143"/>
    </location>
    <ligand>
        <name>Zn(2+)</name>
        <dbReference type="ChEBI" id="CHEBI:29105"/>
        <label>1</label>
    </ligand>
</feature>
<dbReference type="GO" id="GO:0008270">
    <property type="term" value="F:zinc ion binding"/>
    <property type="evidence" value="ECO:0007669"/>
    <property type="project" value="UniProtKB-UniRule"/>
</dbReference>
<comment type="similarity">
    <text evidence="1 7">Belongs to the AP endonuclease 2 family.</text>
</comment>
<accession>A0A1F7RC69</accession>
<keyword evidence="7" id="KW-0255">Endonuclease</keyword>
<dbReference type="NCBIfam" id="TIGR00587">
    <property type="entry name" value="nfo"/>
    <property type="match status" value="1"/>
</dbReference>
<keyword evidence="7" id="KW-0540">Nuclease</keyword>
<dbReference type="EC" id="3.1.21.2" evidence="7"/>
<comment type="function">
    <text evidence="7">Endonuclease IV plays a role in DNA repair. It cleaves phosphodiester bonds at apurinic or apyrimidinic (AP) sites, generating a 3'-hydroxyl group and a 5'-terminal sugar phosphate.</text>
</comment>
<feature type="domain" description="Xylose isomerase-like TIM barrel" evidence="8">
    <location>
        <begin position="21"/>
        <end position="270"/>
    </location>
</feature>
<name>A0A1F7RC69_9BACT</name>
<proteinExistence type="inferred from homology"/>
<dbReference type="SUPFAM" id="SSF51658">
    <property type="entry name" value="Xylose isomerase-like"/>
    <property type="match status" value="1"/>
</dbReference>
<feature type="binding site" evidence="7">
    <location>
        <position position="143"/>
    </location>
    <ligand>
        <name>Zn(2+)</name>
        <dbReference type="ChEBI" id="CHEBI:29105"/>
        <label>2</label>
    </ligand>
</feature>
<feature type="binding site" evidence="7">
    <location>
        <position position="180"/>
    </location>
    <ligand>
        <name>Zn(2+)</name>
        <dbReference type="ChEBI" id="CHEBI:29105"/>
        <label>3</label>
    </ligand>
</feature>
<dbReference type="CDD" id="cd00019">
    <property type="entry name" value="AP2Ec"/>
    <property type="match status" value="1"/>
</dbReference>
<feature type="binding site" evidence="7">
    <location>
        <position position="66"/>
    </location>
    <ligand>
        <name>Zn(2+)</name>
        <dbReference type="ChEBI" id="CHEBI:29105"/>
        <label>1</label>
    </ligand>
</feature>
<evidence type="ECO:0000256" key="4">
    <source>
        <dbReference type="ARBA" id="ARBA00022801"/>
    </source>
</evidence>
<dbReference type="InterPro" id="IPR036237">
    <property type="entry name" value="Xyl_isomerase-like_sf"/>
</dbReference>
<evidence type="ECO:0000256" key="7">
    <source>
        <dbReference type="HAMAP-Rule" id="MF_00152"/>
    </source>
</evidence>
<evidence type="ECO:0000256" key="3">
    <source>
        <dbReference type="ARBA" id="ARBA00022763"/>
    </source>
</evidence>
<protein>
    <recommendedName>
        <fullName evidence="7">Probable endonuclease 4</fullName>
        <ecNumber evidence="7">3.1.21.2</ecNumber>
    </recommendedName>
    <alternativeName>
        <fullName evidence="7">Endodeoxyribonuclease IV</fullName>
    </alternativeName>
    <alternativeName>
        <fullName evidence="7">Endonuclease IV</fullName>
    </alternativeName>
</protein>
<comment type="caution">
    <text evidence="9">The sequence shown here is derived from an EMBL/GenBank/DDBJ whole genome shotgun (WGS) entry which is preliminary data.</text>
</comment>
<keyword evidence="6 7" id="KW-0234">DNA repair</keyword>
<evidence type="ECO:0000256" key="5">
    <source>
        <dbReference type="ARBA" id="ARBA00022833"/>
    </source>
</evidence>
<keyword evidence="4 7" id="KW-0378">Hydrolase</keyword>
<dbReference type="GO" id="GO:0003906">
    <property type="term" value="F:DNA-(apurinic or apyrimidinic site) endonuclease activity"/>
    <property type="evidence" value="ECO:0007669"/>
    <property type="project" value="TreeGrafter"/>
</dbReference>
<dbReference type="Gene3D" id="3.20.20.150">
    <property type="entry name" value="Divalent-metal-dependent TIM barrel enzymes"/>
    <property type="match status" value="1"/>
</dbReference>
<evidence type="ECO:0000256" key="2">
    <source>
        <dbReference type="ARBA" id="ARBA00022723"/>
    </source>
</evidence>
<evidence type="ECO:0000256" key="6">
    <source>
        <dbReference type="ARBA" id="ARBA00023204"/>
    </source>
</evidence>
<dbReference type="PROSITE" id="PS51432">
    <property type="entry name" value="AP_NUCLEASE_F2_4"/>
    <property type="match status" value="1"/>
</dbReference>
<dbReference type="InterPro" id="IPR018246">
    <property type="entry name" value="AP_endonuc_F2_Zn_BS"/>
</dbReference>
<dbReference type="GO" id="GO:0003677">
    <property type="term" value="F:DNA binding"/>
    <property type="evidence" value="ECO:0007669"/>
    <property type="project" value="InterPro"/>
</dbReference>
<sequence length="283" mass="31942">MFIGAHMSIAGGVDKAVERGSSINCTTIQIFTKSNTQWRTTPLKKKEVENFKKNVEITKISPVFGHNCYLINLASPDPEIYRKSIDTLLIELERSEILGLPYLVMHPGSHMGAGEKAGIERIAESLNKIFEKIKGYNVRVLLETTAGQGRSVGYRFEQLAEIMALVEFKEKLGVCLDTCHIFAAGYDIRSKYGYEKTTAEFNSIVGIDKIKAIHLNDSKKELGSKVDRHEHIGKGFIGLETFRYIMNDERFRLVPKVLETPKGEDMKEDVMNLKVLRGLIKRS</sequence>
<dbReference type="PANTHER" id="PTHR21445:SF0">
    <property type="entry name" value="APURINIC-APYRIMIDINIC ENDONUCLEASE"/>
    <property type="match status" value="1"/>
</dbReference>
<dbReference type="InterPro" id="IPR001719">
    <property type="entry name" value="AP_endonuc_2"/>
</dbReference>
<dbReference type="GO" id="GO:0008081">
    <property type="term" value="F:phosphoric diester hydrolase activity"/>
    <property type="evidence" value="ECO:0007669"/>
    <property type="project" value="TreeGrafter"/>
</dbReference>
<feature type="binding site" evidence="7">
    <location>
        <position position="229"/>
    </location>
    <ligand>
        <name>Zn(2+)</name>
        <dbReference type="ChEBI" id="CHEBI:29105"/>
        <label>3</label>
    </ligand>
</feature>
<evidence type="ECO:0000313" key="9">
    <source>
        <dbReference type="EMBL" id="OGL38517.1"/>
    </source>
</evidence>
<feature type="binding site" evidence="7">
    <location>
        <position position="259"/>
    </location>
    <ligand>
        <name>Zn(2+)</name>
        <dbReference type="ChEBI" id="CHEBI:29105"/>
        <label>2</label>
    </ligand>
</feature>
<feature type="binding site" evidence="7">
    <location>
        <position position="177"/>
    </location>
    <ligand>
        <name>Zn(2+)</name>
        <dbReference type="ChEBI" id="CHEBI:29105"/>
        <label>2</label>
    </ligand>
</feature>
<dbReference type="PANTHER" id="PTHR21445">
    <property type="entry name" value="ENDONUCLEASE IV ENDODEOXYRIBONUCLEASE IV"/>
    <property type="match status" value="1"/>
</dbReference>
<evidence type="ECO:0000259" key="8">
    <source>
        <dbReference type="Pfam" id="PF01261"/>
    </source>
</evidence>
<keyword evidence="2 7" id="KW-0479">Metal-binding</keyword>
<feature type="binding site" evidence="7">
    <location>
        <position position="106"/>
    </location>
    <ligand>
        <name>Zn(2+)</name>
        <dbReference type="ChEBI" id="CHEBI:29105"/>
        <label>1</label>
    </ligand>
</feature>
<feature type="binding site" evidence="7">
    <location>
        <position position="214"/>
    </location>
    <ligand>
        <name>Zn(2+)</name>
        <dbReference type="ChEBI" id="CHEBI:29105"/>
        <label>2</label>
    </ligand>
</feature>
<gene>
    <name evidence="7" type="primary">nfo</name>
    <name evidence="9" type="ORF">A2042_00795</name>
</gene>
<reference evidence="9 10" key="1">
    <citation type="journal article" date="2016" name="Nat. Commun.">
        <title>Thousands of microbial genomes shed light on interconnected biogeochemical processes in an aquifer system.</title>
        <authorList>
            <person name="Anantharaman K."/>
            <person name="Brown C.T."/>
            <person name="Hug L.A."/>
            <person name="Sharon I."/>
            <person name="Castelle C.J."/>
            <person name="Probst A.J."/>
            <person name="Thomas B.C."/>
            <person name="Singh A."/>
            <person name="Wilkins M.J."/>
            <person name="Karaoz U."/>
            <person name="Brodie E.L."/>
            <person name="Williams K.H."/>
            <person name="Hubbard S.S."/>
            <person name="Banfield J.F."/>
        </authorList>
    </citation>
    <scope>NUCLEOTIDE SEQUENCE [LARGE SCALE GENOMIC DNA]</scope>
</reference>
<dbReference type="SMART" id="SM00518">
    <property type="entry name" value="AP2Ec"/>
    <property type="match status" value="1"/>
</dbReference>
<feature type="binding site" evidence="7">
    <location>
        <position position="227"/>
    </location>
    <ligand>
        <name>Zn(2+)</name>
        <dbReference type="ChEBI" id="CHEBI:29105"/>
        <label>3</label>
    </ligand>
</feature>
<comment type="catalytic activity">
    <reaction evidence="7">
        <text>Endonucleolytic cleavage to 5'-phosphooligonucleotide end-products.</text>
        <dbReference type="EC" id="3.1.21.2"/>
    </reaction>
</comment>
<dbReference type="EMBL" id="MGDB01000144">
    <property type="protein sequence ID" value="OGL38517.1"/>
    <property type="molecule type" value="Genomic_DNA"/>
</dbReference>
<organism evidence="9 10">
    <name type="scientific">Candidatus Schekmanbacteria bacterium GWA2_38_11</name>
    <dbReference type="NCBI Taxonomy" id="1817876"/>
    <lineage>
        <taxon>Bacteria</taxon>
        <taxon>Candidatus Schekmaniibacteriota</taxon>
    </lineage>
</organism>
<evidence type="ECO:0000256" key="1">
    <source>
        <dbReference type="ARBA" id="ARBA00005340"/>
    </source>
</evidence>
<dbReference type="HAMAP" id="MF_00152">
    <property type="entry name" value="Nfo"/>
    <property type="match status" value="1"/>
</dbReference>
<evidence type="ECO:0000313" key="10">
    <source>
        <dbReference type="Proteomes" id="UP000178526"/>
    </source>
</evidence>
<dbReference type="PROSITE" id="PS00731">
    <property type="entry name" value="AP_NUCLEASE_F2_3"/>
    <property type="match status" value="1"/>
</dbReference>
<comment type="cofactor">
    <cofactor evidence="7">
        <name>Zn(2+)</name>
        <dbReference type="ChEBI" id="CHEBI:29105"/>
    </cofactor>
    <text evidence="7">Binds 3 Zn(2+) ions.</text>
</comment>
<dbReference type="InterPro" id="IPR013022">
    <property type="entry name" value="Xyl_isomerase-like_TIM-brl"/>
</dbReference>
<dbReference type="PROSITE" id="PS00730">
    <property type="entry name" value="AP_NUCLEASE_F2_2"/>
    <property type="match status" value="1"/>
</dbReference>
<dbReference type="GO" id="GO:0008833">
    <property type="term" value="F:deoxyribonuclease IV (phage-T4-induced) activity"/>
    <property type="evidence" value="ECO:0007669"/>
    <property type="project" value="UniProtKB-UniRule"/>
</dbReference>
<keyword evidence="3 7" id="KW-0227">DNA damage</keyword>
<dbReference type="Pfam" id="PF01261">
    <property type="entry name" value="AP_endonuc_2"/>
    <property type="match status" value="1"/>
</dbReference>
<dbReference type="Proteomes" id="UP000178526">
    <property type="component" value="Unassembled WGS sequence"/>
</dbReference>
<dbReference type="GO" id="GO:0006284">
    <property type="term" value="P:base-excision repair"/>
    <property type="evidence" value="ECO:0007669"/>
    <property type="project" value="TreeGrafter"/>
</dbReference>